<protein>
    <submittedName>
        <fullName evidence="1">Uncharacterized protein</fullName>
    </submittedName>
</protein>
<dbReference type="Proteomes" id="UP000287394">
    <property type="component" value="Chromosome"/>
</dbReference>
<organism evidence="1 2">
    <name type="scientific">Capsulimonas corticalis</name>
    <dbReference type="NCBI Taxonomy" id="2219043"/>
    <lineage>
        <taxon>Bacteria</taxon>
        <taxon>Bacillati</taxon>
        <taxon>Armatimonadota</taxon>
        <taxon>Armatimonadia</taxon>
        <taxon>Capsulimonadales</taxon>
        <taxon>Capsulimonadaceae</taxon>
        <taxon>Capsulimonas</taxon>
    </lineage>
</organism>
<dbReference type="RefSeq" id="WP_125206148.1">
    <property type="nucleotide sequence ID" value="NZ_AP025739.1"/>
</dbReference>
<evidence type="ECO:0000313" key="1">
    <source>
        <dbReference type="EMBL" id="BDI33616.1"/>
    </source>
</evidence>
<keyword evidence="2" id="KW-1185">Reference proteome</keyword>
<proteinExistence type="predicted"/>
<dbReference type="AlphaFoldDB" id="A0A402D0L5"/>
<evidence type="ECO:0000313" key="2">
    <source>
        <dbReference type="Proteomes" id="UP000287394"/>
    </source>
</evidence>
<reference evidence="1 2" key="1">
    <citation type="journal article" date="2019" name="Int. J. Syst. Evol. Microbiol.">
        <title>Capsulimonas corticalis gen. nov., sp. nov., an aerobic capsulated bacterium, of a novel bacterial order, Capsulimonadales ord. nov., of the class Armatimonadia of the phylum Armatimonadetes.</title>
        <authorList>
            <person name="Li J."/>
            <person name="Kudo C."/>
            <person name="Tonouchi A."/>
        </authorList>
    </citation>
    <scope>NUCLEOTIDE SEQUENCE [LARGE SCALE GENOMIC DNA]</scope>
    <source>
        <strain evidence="1 2">AX-7</strain>
    </source>
</reference>
<sequence>MLMIYALAMMGIVGGVIWLICQVVIYESRALSYVTGWSAERITSTLIFLIAAPLIVIMTRATLKQDYEERRKALPSQVDEADKQNEQKRSFWKWTGLWALSFVVAIALCLLLLGK</sequence>
<gene>
    <name evidence="1" type="ORF">CCAX7_56670</name>
</gene>
<accession>A0A402D0L5</accession>
<name>A0A402D0L5_9BACT</name>
<dbReference type="EMBL" id="AP025739">
    <property type="protein sequence ID" value="BDI33616.1"/>
    <property type="molecule type" value="Genomic_DNA"/>
</dbReference>
<dbReference type="KEGG" id="ccot:CCAX7_56670"/>